<name>A0A8S9PBC3_BRACR</name>
<feature type="compositionally biased region" description="Basic and acidic residues" evidence="1">
    <location>
        <begin position="32"/>
        <end position="50"/>
    </location>
</feature>
<feature type="region of interest" description="Disordered" evidence="1">
    <location>
        <begin position="1"/>
        <end position="60"/>
    </location>
</feature>
<proteinExistence type="predicted"/>
<protein>
    <submittedName>
        <fullName evidence="2">Uncharacterized protein</fullName>
    </submittedName>
</protein>
<evidence type="ECO:0000313" key="2">
    <source>
        <dbReference type="EMBL" id="KAF3512480.1"/>
    </source>
</evidence>
<comment type="caution">
    <text evidence="2">The sequence shown here is derived from an EMBL/GenBank/DDBJ whole genome shotgun (WGS) entry which is preliminary data.</text>
</comment>
<accession>A0A8S9PBC3</accession>
<gene>
    <name evidence="2" type="ORF">F2Q69_00009358</name>
</gene>
<feature type="compositionally biased region" description="Polar residues" evidence="1">
    <location>
        <begin position="21"/>
        <end position="31"/>
    </location>
</feature>
<dbReference type="Proteomes" id="UP000712600">
    <property type="component" value="Unassembled WGS sequence"/>
</dbReference>
<evidence type="ECO:0000256" key="1">
    <source>
        <dbReference type="SAM" id="MobiDB-lite"/>
    </source>
</evidence>
<organism evidence="2 3">
    <name type="scientific">Brassica cretica</name>
    <name type="common">Mustard</name>
    <dbReference type="NCBI Taxonomy" id="69181"/>
    <lineage>
        <taxon>Eukaryota</taxon>
        <taxon>Viridiplantae</taxon>
        <taxon>Streptophyta</taxon>
        <taxon>Embryophyta</taxon>
        <taxon>Tracheophyta</taxon>
        <taxon>Spermatophyta</taxon>
        <taxon>Magnoliopsida</taxon>
        <taxon>eudicotyledons</taxon>
        <taxon>Gunneridae</taxon>
        <taxon>Pentapetalae</taxon>
        <taxon>rosids</taxon>
        <taxon>malvids</taxon>
        <taxon>Brassicales</taxon>
        <taxon>Brassicaceae</taxon>
        <taxon>Brassiceae</taxon>
        <taxon>Brassica</taxon>
    </lineage>
</organism>
<dbReference type="AlphaFoldDB" id="A0A8S9PBC3"/>
<dbReference type="EMBL" id="QGKX02001521">
    <property type="protein sequence ID" value="KAF3512480.1"/>
    <property type="molecule type" value="Genomic_DNA"/>
</dbReference>
<reference evidence="2" key="1">
    <citation type="submission" date="2019-12" db="EMBL/GenBank/DDBJ databases">
        <title>Genome sequencing and annotation of Brassica cretica.</title>
        <authorList>
            <person name="Studholme D.J."/>
            <person name="Sarris P."/>
        </authorList>
    </citation>
    <scope>NUCLEOTIDE SEQUENCE</scope>
    <source>
        <strain evidence="2">PFS-109/04</strain>
        <tissue evidence="2">Leaf</tissue>
    </source>
</reference>
<feature type="compositionally biased region" description="Basic and acidic residues" evidence="1">
    <location>
        <begin position="9"/>
        <end position="20"/>
    </location>
</feature>
<sequence>MTPTISPARFDDADVRRDLAKTTSSNEQDMTISHHERVTKSNQKNAERRSLGSRGGSKVESYYGLKTPHLSTSMSYNTIVMHTSLNHGNQPHVSGPVVKLNLESHEFECRWEFGSCLLREREYTPSRLDLVAVARSRCRRSISLPSLSLDLVAVVVAQSRRVVVAIARLEL</sequence>
<evidence type="ECO:0000313" key="3">
    <source>
        <dbReference type="Proteomes" id="UP000712600"/>
    </source>
</evidence>